<reference evidence="4" key="1">
    <citation type="journal article" date="2013" name="Genome Announc.">
        <title>Draft Genome Sequence of Agarivorans albus Strain MKT 106T, an Agarolytic Marine Bacterium.</title>
        <authorList>
            <person name="Yasuike M."/>
            <person name="Nakamura Y."/>
            <person name="Kai W."/>
            <person name="Fujiwara A."/>
            <person name="Fukui Y."/>
            <person name="Satomi M."/>
            <person name="Sano M."/>
        </authorList>
    </citation>
    <scope>NUCLEOTIDE SEQUENCE [LARGE SCALE GENOMIC DNA]</scope>
</reference>
<evidence type="ECO:0000259" key="3">
    <source>
        <dbReference type="Pfam" id="PF00881"/>
    </source>
</evidence>
<feature type="domain" description="Nitroreductase" evidence="3">
    <location>
        <begin position="7"/>
        <end position="177"/>
    </location>
</feature>
<dbReference type="AlphaFoldDB" id="R9PHS4"/>
<dbReference type="CDD" id="cd02137">
    <property type="entry name" value="MhqN-like"/>
    <property type="match status" value="1"/>
</dbReference>
<keyword evidence="5" id="KW-1185">Reference proteome</keyword>
<evidence type="ECO:0000313" key="5">
    <source>
        <dbReference type="Proteomes" id="UP000014461"/>
    </source>
</evidence>
<evidence type="ECO:0000256" key="1">
    <source>
        <dbReference type="ARBA" id="ARBA00007118"/>
    </source>
</evidence>
<dbReference type="EC" id="1.-.-.-" evidence="4"/>
<dbReference type="GO" id="GO:0016491">
    <property type="term" value="F:oxidoreductase activity"/>
    <property type="evidence" value="ECO:0007669"/>
    <property type="project" value="UniProtKB-KW"/>
</dbReference>
<dbReference type="EMBL" id="BARX01000004">
    <property type="protein sequence ID" value="GAD00867.1"/>
    <property type="molecule type" value="Genomic_DNA"/>
</dbReference>
<evidence type="ECO:0000313" key="4">
    <source>
        <dbReference type="EMBL" id="GAD00867.1"/>
    </source>
</evidence>
<dbReference type="RefSeq" id="WP_016400635.1">
    <property type="nucleotide sequence ID" value="NZ_BARX01000004.1"/>
</dbReference>
<gene>
    <name evidence="4" type="ORF">AALB_0947</name>
</gene>
<keyword evidence="2 4" id="KW-0560">Oxidoreductase</keyword>
<proteinExistence type="inferred from homology"/>
<evidence type="ECO:0000256" key="2">
    <source>
        <dbReference type="ARBA" id="ARBA00023002"/>
    </source>
</evidence>
<dbReference type="PANTHER" id="PTHR43673:SF12">
    <property type="entry name" value="PROTEIN DRGA"/>
    <property type="match status" value="1"/>
</dbReference>
<name>R9PHS4_AGAAL</name>
<protein>
    <submittedName>
        <fullName evidence="4">Oxygen-insensitive NAD(P)H nitroreductase</fullName>
        <ecNumber evidence="4">1.-.-.-</ecNumber>
    </submittedName>
</protein>
<dbReference type="InterPro" id="IPR000415">
    <property type="entry name" value="Nitroreductase-like"/>
</dbReference>
<dbReference type="Proteomes" id="UP000014461">
    <property type="component" value="Unassembled WGS sequence"/>
</dbReference>
<accession>R9PHS4</accession>
<dbReference type="Gene3D" id="3.40.109.10">
    <property type="entry name" value="NADH Oxidase"/>
    <property type="match status" value="1"/>
</dbReference>
<comment type="similarity">
    <text evidence="1">Belongs to the nitroreductase family.</text>
</comment>
<dbReference type="OrthoDB" id="9784375at2"/>
<dbReference type="Pfam" id="PF00881">
    <property type="entry name" value="Nitroreductase"/>
    <property type="match status" value="1"/>
</dbReference>
<dbReference type="InterPro" id="IPR029479">
    <property type="entry name" value="Nitroreductase"/>
</dbReference>
<sequence>MELFTAIEQRRAVKHFHSGEQMSERDFQKMMEAVLLSPTSYNIQHWRFVRVSNAEVREQVGEAAWGQPQVTEASELLVLCADTQAWAKQPERYWQNVDAKAQGVLVDMLASFYHGKDQLQRDEAMRSCGMAAQTLMLAAKGLGYDTCPMIGFDAGQLAEVINLPQDHVIGMIIAIGKAAKPAGVRGGQLAMHQVLMQNYFV</sequence>
<dbReference type="PANTHER" id="PTHR43673">
    <property type="entry name" value="NAD(P)H NITROREDUCTASE YDGI-RELATED"/>
    <property type="match status" value="1"/>
</dbReference>
<organism evidence="4 5">
    <name type="scientific">Agarivorans albus MKT 106</name>
    <dbReference type="NCBI Taxonomy" id="1331007"/>
    <lineage>
        <taxon>Bacteria</taxon>
        <taxon>Pseudomonadati</taxon>
        <taxon>Pseudomonadota</taxon>
        <taxon>Gammaproteobacteria</taxon>
        <taxon>Alteromonadales</taxon>
        <taxon>Alteromonadaceae</taxon>
        <taxon>Agarivorans</taxon>
    </lineage>
</organism>
<comment type="caution">
    <text evidence="4">The sequence shown here is derived from an EMBL/GenBank/DDBJ whole genome shotgun (WGS) entry which is preliminary data.</text>
</comment>
<dbReference type="STRING" id="1331007.AALB_0947"/>
<dbReference type="SUPFAM" id="SSF55469">
    <property type="entry name" value="FMN-dependent nitroreductase-like"/>
    <property type="match status" value="1"/>
</dbReference>